<dbReference type="Pfam" id="PF12671">
    <property type="entry name" value="Amidase_6"/>
    <property type="match status" value="1"/>
</dbReference>
<organism evidence="2 3">
    <name type="scientific">Paenibacillus psychroresistens</name>
    <dbReference type="NCBI Taxonomy" id="1778678"/>
    <lineage>
        <taxon>Bacteria</taxon>
        <taxon>Bacillati</taxon>
        <taxon>Bacillota</taxon>
        <taxon>Bacilli</taxon>
        <taxon>Bacillales</taxon>
        <taxon>Paenibacillaceae</taxon>
        <taxon>Paenibacillus</taxon>
    </lineage>
</organism>
<reference evidence="3" key="1">
    <citation type="submission" date="2018-11" db="EMBL/GenBank/DDBJ databases">
        <title>Complete genome sequence of Paenibacillus sp. ML311-T8.</title>
        <authorList>
            <person name="Nam Y.-D."/>
            <person name="Kang J."/>
            <person name="Chung W.-H."/>
            <person name="Park Y.S."/>
        </authorList>
    </citation>
    <scope>NUCLEOTIDE SEQUENCE [LARGE SCALE GENOMIC DNA]</scope>
    <source>
        <strain evidence="3">ML311-T8</strain>
    </source>
</reference>
<dbReference type="KEGG" id="ppsc:EHS13_28750"/>
<gene>
    <name evidence="2" type="ORF">EHS13_28750</name>
</gene>
<feature type="domain" description="Putative amidase" evidence="1">
    <location>
        <begin position="141"/>
        <end position="290"/>
    </location>
</feature>
<evidence type="ECO:0000313" key="3">
    <source>
        <dbReference type="Proteomes" id="UP000426246"/>
    </source>
</evidence>
<dbReference type="Proteomes" id="UP000426246">
    <property type="component" value="Chromosome"/>
</dbReference>
<dbReference type="OrthoDB" id="9812429at2"/>
<evidence type="ECO:0000313" key="2">
    <source>
        <dbReference type="EMBL" id="QGQ98586.1"/>
    </source>
</evidence>
<dbReference type="PANTHER" id="PTHR40032">
    <property type="entry name" value="EXPORTED PROTEIN-RELATED"/>
    <property type="match status" value="1"/>
</dbReference>
<keyword evidence="3" id="KW-1185">Reference proteome</keyword>
<protein>
    <recommendedName>
        <fullName evidence="1">Putative amidase domain-containing protein</fullName>
    </recommendedName>
</protein>
<dbReference type="InterPro" id="IPR024301">
    <property type="entry name" value="Amidase_6"/>
</dbReference>
<proteinExistence type="predicted"/>
<dbReference type="PANTHER" id="PTHR40032:SF1">
    <property type="entry name" value="EXPORTED PROTEIN"/>
    <property type="match status" value="1"/>
</dbReference>
<name>A0A6B8RTE3_9BACL</name>
<sequence>MSWNTLLDEYVDIRNQMLFDYDIGPLASLVADAIYLNTQKIKLFRLYQLQQQRNLRMFKHNSTYNIVRFEERENEAVAWIEISLSNQYQIGAAVHIEERLECEQISMRSYNGHWYINRIYPMLRVRPNLPTEPEYPRVPSSYNRSQVQTYAHTWWNSHNPNYLFFENDDCTNFVSQCLFAGNAPMNYTGKRELGWWYQGKKGNQELWSFSWAVADSLNRFLGSDSKEWHAERVDVPQKLTIGDVISYDWDGNGHYQHSAIVTEVDANGMPLICAHTTNSKNRYWDYRDSYAWTSLTKYRFFHMPDQF</sequence>
<accession>A0A6B8RTE3</accession>
<evidence type="ECO:0000259" key="1">
    <source>
        <dbReference type="Pfam" id="PF12671"/>
    </source>
</evidence>
<dbReference type="EMBL" id="CP034235">
    <property type="protein sequence ID" value="QGQ98586.1"/>
    <property type="molecule type" value="Genomic_DNA"/>
</dbReference>
<dbReference type="AlphaFoldDB" id="A0A6B8RTE3"/>
<dbReference type="RefSeq" id="WP_155703695.1">
    <property type="nucleotide sequence ID" value="NZ_CP034235.1"/>
</dbReference>